<dbReference type="STRING" id="1642646.ING2E5A_1912"/>
<feature type="transmembrane region" description="Helical" evidence="1">
    <location>
        <begin position="63"/>
        <end position="84"/>
    </location>
</feature>
<sequence>MLGYYGLIQLAILMLLSLLNSAYFFLATAKFGLMQWLAFNACSLSIIAYLACFICFQITRKDLVLAIALLPQYYYGTMGLFVVSWDAANLVPQITHIIITLNVIWIIFLLLKGSKYDLSST</sequence>
<feature type="transmembrane region" description="Helical" evidence="1">
    <location>
        <begin position="7"/>
        <end position="27"/>
    </location>
</feature>
<evidence type="ECO:0000256" key="1">
    <source>
        <dbReference type="SAM" id="Phobius"/>
    </source>
</evidence>
<accession>A0A1G4G853</accession>
<feature type="transmembrane region" description="Helical" evidence="1">
    <location>
        <begin position="33"/>
        <end position="56"/>
    </location>
</feature>
<protein>
    <submittedName>
        <fullName evidence="2">Uncharacterized protein</fullName>
    </submittedName>
</protein>
<reference evidence="2 3" key="1">
    <citation type="submission" date="2016-08" db="EMBL/GenBank/DDBJ databases">
        <authorList>
            <person name="Seilhamer J.J."/>
        </authorList>
    </citation>
    <scope>NUCLEOTIDE SEQUENCE [LARGE SCALE GENOMIC DNA]</scope>
    <source>
        <strain evidence="2">ING2-E5A</strain>
    </source>
</reference>
<keyword evidence="3" id="KW-1185">Reference proteome</keyword>
<evidence type="ECO:0000313" key="2">
    <source>
        <dbReference type="EMBL" id="SCM58672.1"/>
    </source>
</evidence>
<dbReference type="EMBL" id="LT608328">
    <property type="protein sequence ID" value="SCM58672.1"/>
    <property type="molecule type" value="Genomic_DNA"/>
</dbReference>
<keyword evidence="1" id="KW-0812">Transmembrane</keyword>
<keyword evidence="1" id="KW-0472">Membrane</keyword>
<name>A0A1G4G853_9BACT</name>
<proteinExistence type="predicted"/>
<organism evidence="2 3">
    <name type="scientific">Petrimonas mucosa</name>
    <dbReference type="NCBI Taxonomy" id="1642646"/>
    <lineage>
        <taxon>Bacteria</taxon>
        <taxon>Pseudomonadati</taxon>
        <taxon>Bacteroidota</taxon>
        <taxon>Bacteroidia</taxon>
        <taxon>Bacteroidales</taxon>
        <taxon>Dysgonomonadaceae</taxon>
        <taxon>Petrimonas</taxon>
    </lineage>
</organism>
<dbReference type="AlphaFoldDB" id="A0A1G4G853"/>
<evidence type="ECO:0000313" key="3">
    <source>
        <dbReference type="Proteomes" id="UP000178485"/>
    </source>
</evidence>
<keyword evidence="1" id="KW-1133">Transmembrane helix</keyword>
<feature type="transmembrane region" description="Helical" evidence="1">
    <location>
        <begin position="90"/>
        <end position="111"/>
    </location>
</feature>
<dbReference type="KEGG" id="pmuc:ING2E5A_1912"/>
<gene>
    <name evidence="2" type="ORF">ING2E5A_1912</name>
</gene>
<dbReference type="Proteomes" id="UP000178485">
    <property type="component" value="Chromosome i"/>
</dbReference>